<comment type="caution">
    <text evidence="4">The sequence shown here is derived from an EMBL/GenBank/DDBJ whole genome shotgun (WGS) entry which is preliminary data.</text>
</comment>
<reference evidence="4" key="1">
    <citation type="journal article" date="2023" name="Mol. Ecol. Resour.">
        <title>Chromosome-level genome assembly of a triploid poplar Populus alba 'Berolinensis'.</title>
        <authorList>
            <person name="Chen S."/>
            <person name="Yu Y."/>
            <person name="Wang X."/>
            <person name="Wang S."/>
            <person name="Zhang T."/>
            <person name="Zhou Y."/>
            <person name="He R."/>
            <person name="Meng N."/>
            <person name="Wang Y."/>
            <person name="Liu W."/>
            <person name="Liu Z."/>
            <person name="Liu J."/>
            <person name="Guo Q."/>
            <person name="Huang H."/>
            <person name="Sederoff R.R."/>
            <person name="Wang G."/>
            <person name="Qu G."/>
            <person name="Chen S."/>
        </authorList>
    </citation>
    <scope>NUCLEOTIDE SEQUENCE</scope>
    <source>
        <strain evidence="4">SC-2020</strain>
    </source>
</reference>
<dbReference type="Proteomes" id="UP001164929">
    <property type="component" value="Chromosome 8"/>
</dbReference>
<name>A0AAD6QFA4_9ROSI</name>
<gene>
    <name evidence="2" type="ORF">NC653_022012</name>
    <name evidence="3" type="ORF">NC653_022014</name>
    <name evidence="4" type="ORF">NC653_022019</name>
</gene>
<proteinExistence type="predicted"/>
<sequence length="43" mass="5332">MEEKRENLFDSNQKTHCLPTLLDGEERNDIKSKRDRERERERE</sequence>
<keyword evidence="5" id="KW-1185">Reference proteome</keyword>
<protein>
    <submittedName>
        <fullName evidence="4">Uncharacterized protein</fullName>
    </submittedName>
</protein>
<accession>A0AAD6QFA4</accession>
<evidence type="ECO:0000256" key="1">
    <source>
        <dbReference type="SAM" id="MobiDB-lite"/>
    </source>
</evidence>
<evidence type="ECO:0000313" key="5">
    <source>
        <dbReference type="Proteomes" id="UP001164929"/>
    </source>
</evidence>
<dbReference type="AlphaFoldDB" id="A0AAD6QFA4"/>
<dbReference type="EMBL" id="JAQIZT010000008">
    <property type="protein sequence ID" value="KAJ6989309.1"/>
    <property type="molecule type" value="Genomic_DNA"/>
</dbReference>
<evidence type="ECO:0000313" key="4">
    <source>
        <dbReference type="EMBL" id="KAJ6989309.1"/>
    </source>
</evidence>
<evidence type="ECO:0000313" key="3">
    <source>
        <dbReference type="EMBL" id="KAJ6989304.1"/>
    </source>
</evidence>
<feature type="compositionally biased region" description="Basic and acidic residues" evidence="1">
    <location>
        <begin position="24"/>
        <end position="43"/>
    </location>
</feature>
<organism evidence="4 5">
    <name type="scientific">Populus alba x Populus x berolinensis</name>
    <dbReference type="NCBI Taxonomy" id="444605"/>
    <lineage>
        <taxon>Eukaryota</taxon>
        <taxon>Viridiplantae</taxon>
        <taxon>Streptophyta</taxon>
        <taxon>Embryophyta</taxon>
        <taxon>Tracheophyta</taxon>
        <taxon>Spermatophyta</taxon>
        <taxon>Magnoliopsida</taxon>
        <taxon>eudicotyledons</taxon>
        <taxon>Gunneridae</taxon>
        <taxon>Pentapetalae</taxon>
        <taxon>rosids</taxon>
        <taxon>fabids</taxon>
        <taxon>Malpighiales</taxon>
        <taxon>Salicaceae</taxon>
        <taxon>Saliceae</taxon>
        <taxon>Populus</taxon>
    </lineage>
</organism>
<dbReference type="EMBL" id="JAQIZT010000008">
    <property type="protein sequence ID" value="KAJ6989302.1"/>
    <property type="molecule type" value="Genomic_DNA"/>
</dbReference>
<evidence type="ECO:0000313" key="2">
    <source>
        <dbReference type="EMBL" id="KAJ6989302.1"/>
    </source>
</evidence>
<dbReference type="EMBL" id="JAQIZT010000008">
    <property type="protein sequence ID" value="KAJ6989304.1"/>
    <property type="molecule type" value="Genomic_DNA"/>
</dbReference>
<feature type="region of interest" description="Disordered" evidence="1">
    <location>
        <begin position="1"/>
        <end position="43"/>
    </location>
</feature>